<comment type="caution">
    <text evidence="7">The sequence shown here is derived from an EMBL/GenBank/DDBJ whole genome shotgun (WGS) entry which is preliminary data.</text>
</comment>
<dbReference type="GO" id="GO:0030544">
    <property type="term" value="F:Hsp70 protein binding"/>
    <property type="evidence" value="ECO:0007669"/>
    <property type="project" value="TreeGrafter"/>
</dbReference>
<protein>
    <submittedName>
        <fullName evidence="7">Uncharacterized protein</fullName>
    </submittedName>
</protein>
<dbReference type="GO" id="GO:0016787">
    <property type="term" value="F:hydrolase activity"/>
    <property type="evidence" value="ECO:0007669"/>
    <property type="project" value="UniProtKB-KW"/>
</dbReference>
<dbReference type="InterPro" id="IPR036412">
    <property type="entry name" value="HAD-like_sf"/>
</dbReference>
<keyword evidence="3" id="KW-0378">Hydrolase</keyword>
<dbReference type="AlphaFoldDB" id="A0A7J7M2L8"/>
<dbReference type="GO" id="GO:0000118">
    <property type="term" value="C:histone deacetylase complex"/>
    <property type="evidence" value="ECO:0007669"/>
    <property type="project" value="TreeGrafter"/>
</dbReference>
<name>A0A7J7M2L8_9MAGN</name>
<sequence>MVDFQKFMSVLSLGAKVPQPGAKALSKEMKHLIKYDLKMGDLSVEVTDESRDEFQMAKSLAMEALEEGELEKAIEHFTEAILLNPTSATYSFIKLVYDLRYPSKLLKWTFDWEYMVRGLVLDKKRGNILKCLMQFLKYRWKDFKHNERETGAYNSVKGVNIVMGHC</sequence>
<dbReference type="Gene3D" id="1.25.40.10">
    <property type="entry name" value="Tetratricopeptide repeat domain"/>
    <property type="match status" value="1"/>
</dbReference>
<dbReference type="SUPFAM" id="SSF56784">
    <property type="entry name" value="HAD-like"/>
    <property type="match status" value="1"/>
</dbReference>
<evidence type="ECO:0000313" key="7">
    <source>
        <dbReference type="EMBL" id="KAF6149096.1"/>
    </source>
</evidence>
<dbReference type="Proteomes" id="UP000541444">
    <property type="component" value="Unassembled WGS sequence"/>
</dbReference>
<evidence type="ECO:0000256" key="4">
    <source>
        <dbReference type="ARBA" id="ARBA00022803"/>
    </source>
</evidence>
<dbReference type="EMBL" id="JACGCM010001805">
    <property type="protein sequence ID" value="KAF6149096.1"/>
    <property type="molecule type" value="Genomic_DNA"/>
</dbReference>
<keyword evidence="5" id="KW-0460">Magnesium</keyword>
<keyword evidence="1" id="KW-0479">Metal-binding</keyword>
<dbReference type="GO" id="GO:0046872">
    <property type="term" value="F:metal ion binding"/>
    <property type="evidence" value="ECO:0007669"/>
    <property type="project" value="UniProtKB-KW"/>
</dbReference>
<dbReference type="PROSITE" id="PS50005">
    <property type="entry name" value="TPR"/>
    <property type="match status" value="1"/>
</dbReference>
<dbReference type="InterPro" id="IPR011990">
    <property type="entry name" value="TPR-like_helical_dom_sf"/>
</dbReference>
<keyword evidence="4 6" id="KW-0802">TPR repeat</keyword>
<evidence type="ECO:0000313" key="8">
    <source>
        <dbReference type="Proteomes" id="UP000541444"/>
    </source>
</evidence>
<dbReference type="PANTHER" id="PTHR45883:SF2">
    <property type="entry name" value="HSC70-INTERACTING PROTEIN"/>
    <property type="match status" value="1"/>
</dbReference>
<organism evidence="7 8">
    <name type="scientific">Kingdonia uniflora</name>
    <dbReference type="NCBI Taxonomy" id="39325"/>
    <lineage>
        <taxon>Eukaryota</taxon>
        <taxon>Viridiplantae</taxon>
        <taxon>Streptophyta</taxon>
        <taxon>Embryophyta</taxon>
        <taxon>Tracheophyta</taxon>
        <taxon>Spermatophyta</taxon>
        <taxon>Magnoliopsida</taxon>
        <taxon>Ranunculales</taxon>
        <taxon>Circaeasteraceae</taxon>
        <taxon>Kingdonia</taxon>
    </lineage>
</organism>
<evidence type="ECO:0000256" key="2">
    <source>
        <dbReference type="ARBA" id="ARBA00022737"/>
    </source>
</evidence>
<dbReference type="PANTHER" id="PTHR45883">
    <property type="entry name" value="HSC70-INTERACTING PROTEIN"/>
    <property type="match status" value="1"/>
</dbReference>
<dbReference type="InterPro" id="IPR008380">
    <property type="entry name" value="HAD-SF_hydro_IG_5-nucl"/>
</dbReference>
<dbReference type="SUPFAM" id="SSF48452">
    <property type="entry name" value="TPR-like"/>
    <property type="match status" value="1"/>
</dbReference>
<keyword evidence="8" id="KW-1185">Reference proteome</keyword>
<proteinExistence type="predicted"/>
<evidence type="ECO:0000256" key="3">
    <source>
        <dbReference type="ARBA" id="ARBA00022801"/>
    </source>
</evidence>
<keyword evidence="2" id="KW-0677">Repeat</keyword>
<dbReference type="InterPro" id="IPR019734">
    <property type="entry name" value="TPR_rpt"/>
</dbReference>
<reference evidence="7 8" key="1">
    <citation type="journal article" date="2020" name="IScience">
        <title>Genome Sequencing of the Endangered Kingdonia uniflora (Circaeasteraceae, Ranunculales) Reveals Potential Mechanisms of Evolutionary Specialization.</title>
        <authorList>
            <person name="Sun Y."/>
            <person name="Deng T."/>
            <person name="Zhang A."/>
            <person name="Moore M.J."/>
            <person name="Landis J.B."/>
            <person name="Lin N."/>
            <person name="Zhang H."/>
            <person name="Zhang X."/>
            <person name="Huang J."/>
            <person name="Zhang X."/>
            <person name="Sun H."/>
            <person name="Wang H."/>
        </authorList>
    </citation>
    <scope>NUCLEOTIDE SEQUENCE [LARGE SCALE GENOMIC DNA]</scope>
    <source>
        <strain evidence="7">TB1705</strain>
        <tissue evidence="7">Leaf</tissue>
    </source>
</reference>
<evidence type="ECO:0000256" key="6">
    <source>
        <dbReference type="PROSITE-ProRule" id="PRU00339"/>
    </source>
</evidence>
<evidence type="ECO:0000256" key="1">
    <source>
        <dbReference type="ARBA" id="ARBA00022723"/>
    </source>
</evidence>
<evidence type="ECO:0000256" key="5">
    <source>
        <dbReference type="ARBA" id="ARBA00022842"/>
    </source>
</evidence>
<gene>
    <name evidence="7" type="ORF">GIB67_018674</name>
</gene>
<feature type="repeat" description="TPR" evidence="6">
    <location>
        <begin position="54"/>
        <end position="87"/>
    </location>
</feature>
<dbReference type="Pfam" id="PF05761">
    <property type="entry name" value="5_nucleotid"/>
    <property type="match status" value="1"/>
</dbReference>
<accession>A0A7J7M2L8</accession>